<dbReference type="KEGG" id="cin:100175172"/>
<dbReference type="GO" id="GO:0006355">
    <property type="term" value="P:regulation of DNA-templated transcription"/>
    <property type="evidence" value="ECO:0000318"/>
    <property type="project" value="GO_Central"/>
</dbReference>
<dbReference type="InterPro" id="IPR009097">
    <property type="entry name" value="Cyclic_Pdiesterase"/>
</dbReference>
<dbReference type="InterPro" id="IPR009210">
    <property type="entry name" value="ASCC1"/>
</dbReference>
<dbReference type="OMA" id="CLAHFQT"/>
<dbReference type="STRING" id="7719.ENSCINP00000000886"/>
<dbReference type="SUPFAM" id="SSF54791">
    <property type="entry name" value="Eukaryotic type KH-domain (KH-domain type I)"/>
    <property type="match status" value="1"/>
</dbReference>
<dbReference type="OrthoDB" id="277832at2759"/>
<dbReference type="InterPro" id="IPR047538">
    <property type="entry name" value="KH-I_ASCC1"/>
</dbReference>
<dbReference type="SMART" id="SM00322">
    <property type="entry name" value="KH"/>
    <property type="match status" value="1"/>
</dbReference>
<dbReference type="PIRSF" id="PIRSF027019">
    <property type="entry name" value="Euk_LigT"/>
    <property type="match status" value="1"/>
</dbReference>
<feature type="domain" description="K Homology" evidence="2">
    <location>
        <begin position="55"/>
        <end position="123"/>
    </location>
</feature>
<dbReference type="InterPro" id="IPR004088">
    <property type="entry name" value="KH_dom_type_1"/>
</dbReference>
<dbReference type="HOGENOM" id="CLU_044606_0_0_1"/>
<protein>
    <submittedName>
        <fullName evidence="3">Activating signal cointegrator 1 complex subunit 1-like</fullName>
    </submittedName>
</protein>
<dbReference type="Pfam" id="PF10469">
    <property type="entry name" value="AKAP7_NLS"/>
    <property type="match status" value="1"/>
</dbReference>
<dbReference type="GO" id="GO:0006307">
    <property type="term" value="P:DNA alkylation repair"/>
    <property type="evidence" value="ECO:0007669"/>
    <property type="project" value="InterPro"/>
</dbReference>
<sequence>MDVLYPSLINIEGRIYCDYNSSHGHKVDEESFDDVLEETEDYETNDKNITTRSNGMFETTINTASALFKYIIGTKGATKRTLEFETRTRIEIPRRGTEGNIVISGKDKSGVASARNRIELIVSEKRWKQQFTHFVSIPLVNEEVKESFHEFEEDVMMKFSSSRGVCRSIFQIPTKLHLTICTLTLLNEIEVEKAKEVLMECGGRVVDVLEGTSLNIALKGLEYMNDDPANVDVLYGKVQSSDGSDKLQAIANLLDETFTNAGLSEKQYDRVKLHATLLNTTFRKVESRQATRGGSRQRESFDATKILAAFGNFNFGKVKVDKIHMSERMTTDKNGYYFPTATIALPQ</sequence>
<reference evidence="4" key="1">
    <citation type="journal article" date="2002" name="Science">
        <title>The draft genome of Ciona intestinalis: insights into chordate and vertebrate origins.</title>
        <authorList>
            <person name="Dehal P."/>
            <person name="Satou Y."/>
            <person name="Campbell R.K."/>
            <person name="Chapman J."/>
            <person name="Degnan B."/>
            <person name="De Tomaso A."/>
            <person name="Davidson B."/>
            <person name="Di Gregorio A."/>
            <person name="Gelpke M."/>
            <person name="Goodstein D.M."/>
            <person name="Harafuji N."/>
            <person name="Hastings K.E."/>
            <person name="Ho I."/>
            <person name="Hotta K."/>
            <person name="Huang W."/>
            <person name="Kawashima T."/>
            <person name="Lemaire P."/>
            <person name="Martinez D."/>
            <person name="Meinertzhagen I.A."/>
            <person name="Necula S."/>
            <person name="Nonaka M."/>
            <person name="Putnam N."/>
            <person name="Rash S."/>
            <person name="Saiga H."/>
            <person name="Satake M."/>
            <person name="Terry A."/>
            <person name="Yamada L."/>
            <person name="Wang H.G."/>
            <person name="Awazu S."/>
            <person name="Azumi K."/>
            <person name="Boore J."/>
            <person name="Branno M."/>
            <person name="Chin-Bow S."/>
            <person name="DeSantis R."/>
            <person name="Doyle S."/>
            <person name="Francino P."/>
            <person name="Keys D.N."/>
            <person name="Haga S."/>
            <person name="Hayashi H."/>
            <person name="Hino K."/>
            <person name="Imai K.S."/>
            <person name="Inaba K."/>
            <person name="Kano S."/>
            <person name="Kobayashi K."/>
            <person name="Kobayashi M."/>
            <person name="Lee B.I."/>
            <person name="Makabe K.W."/>
            <person name="Manohar C."/>
            <person name="Matassi G."/>
            <person name="Medina M."/>
            <person name="Mochizuki Y."/>
            <person name="Mount S."/>
            <person name="Morishita T."/>
            <person name="Miura S."/>
            <person name="Nakayama A."/>
            <person name="Nishizaka S."/>
            <person name="Nomoto H."/>
            <person name="Ohta F."/>
            <person name="Oishi K."/>
            <person name="Rigoutsos I."/>
            <person name="Sano M."/>
            <person name="Sasaki A."/>
            <person name="Sasakura Y."/>
            <person name="Shoguchi E."/>
            <person name="Shin-i T."/>
            <person name="Spagnuolo A."/>
            <person name="Stainier D."/>
            <person name="Suzuki M.M."/>
            <person name="Tassy O."/>
            <person name="Takatori N."/>
            <person name="Tokuoka M."/>
            <person name="Yagi K."/>
            <person name="Yoshizaki F."/>
            <person name="Wada S."/>
            <person name="Zhang C."/>
            <person name="Hyatt P.D."/>
            <person name="Larimer F."/>
            <person name="Detter C."/>
            <person name="Doggett N."/>
            <person name="Glavina T."/>
            <person name="Hawkins T."/>
            <person name="Richardson P."/>
            <person name="Lucas S."/>
            <person name="Kohara Y."/>
            <person name="Levine M."/>
            <person name="Satoh N."/>
            <person name="Rokhsar D.S."/>
        </authorList>
    </citation>
    <scope>NUCLEOTIDE SEQUENCE [LARGE SCALE GENOMIC DNA]</scope>
</reference>
<organism evidence="3 4">
    <name type="scientific">Ciona intestinalis</name>
    <name type="common">Transparent sea squirt</name>
    <name type="synonym">Ascidia intestinalis</name>
    <dbReference type="NCBI Taxonomy" id="7719"/>
    <lineage>
        <taxon>Eukaryota</taxon>
        <taxon>Metazoa</taxon>
        <taxon>Chordata</taxon>
        <taxon>Tunicata</taxon>
        <taxon>Ascidiacea</taxon>
        <taxon>Phlebobranchia</taxon>
        <taxon>Cionidae</taxon>
        <taxon>Ciona</taxon>
    </lineage>
</organism>
<evidence type="ECO:0000256" key="1">
    <source>
        <dbReference type="PROSITE-ProRule" id="PRU00117"/>
    </source>
</evidence>
<evidence type="ECO:0000259" key="2">
    <source>
        <dbReference type="SMART" id="SM00322"/>
    </source>
</evidence>
<dbReference type="GO" id="GO:0003723">
    <property type="term" value="F:RNA binding"/>
    <property type="evidence" value="ECO:0007669"/>
    <property type="project" value="UniProtKB-UniRule"/>
</dbReference>
<keyword evidence="1" id="KW-0694">RNA-binding</keyword>
<dbReference type="CDD" id="cd22419">
    <property type="entry name" value="KH-I_ASCC1"/>
    <property type="match status" value="1"/>
</dbReference>
<dbReference type="InterPro" id="IPR019510">
    <property type="entry name" value="AKAP7-like_phosphoesterase"/>
</dbReference>
<accession>F6YCI4</accession>
<dbReference type="Pfam" id="PF00013">
    <property type="entry name" value="KH_1"/>
    <property type="match status" value="1"/>
</dbReference>
<proteinExistence type="predicted"/>
<keyword evidence="4" id="KW-1185">Reference proteome</keyword>
<dbReference type="Proteomes" id="UP000008144">
    <property type="component" value="Unassembled WGS sequence"/>
</dbReference>
<dbReference type="FunCoup" id="F6YCI4">
    <property type="interactions" value="170"/>
</dbReference>
<dbReference type="Gene3D" id="3.90.1140.10">
    <property type="entry name" value="Cyclic phosphodiesterase"/>
    <property type="match status" value="1"/>
</dbReference>
<name>F6YCI4_CIOIN</name>
<evidence type="ECO:0000313" key="3">
    <source>
        <dbReference type="Ensembl" id="ENSCINP00000000886.3"/>
    </source>
</evidence>
<reference evidence="3" key="3">
    <citation type="submission" date="2025-09" db="UniProtKB">
        <authorList>
            <consortium name="Ensembl"/>
        </authorList>
    </citation>
    <scope>IDENTIFICATION</scope>
</reference>
<dbReference type="PANTHER" id="PTHR13360:SF1">
    <property type="entry name" value="ACTIVATING SIGNAL COINTEGRATOR 1 COMPLEX SUBUNIT 1"/>
    <property type="match status" value="1"/>
</dbReference>
<dbReference type="PROSITE" id="PS50084">
    <property type="entry name" value="KH_TYPE_1"/>
    <property type="match status" value="1"/>
</dbReference>
<dbReference type="SUPFAM" id="SSF55144">
    <property type="entry name" value="LigT-like"/>
    <property type="match status" value="1"/>
</dbReference>
<evidence type="ECO:0000313" key="4">
    <source>
        <dbReference type="Proteomes" id="UP000008144"/>
    </source>
</evidence>
<gene>
    <name evidence="3" type="primary">LOC100175172</name>
</gene>
<dbReference type="Ensembl" id="ENSCINT00000000886.3">
    <property type="protein sequence ID" value="ENSCINP00000000886.3"/>
    <property type="gene ID" value="ENSCING00000000491.3"/>
</dbReference>
<dbReference type="InterPro" id="IPR036612">
    <property type="entry name" value="KH_dom_type_1_sf"/>
</dbReference>
<dbReference type="GeneID" id="100175172"/>
<dbReference type="AlphaFoldDB" id="F6YCI4"/>
<dbReference type="Gene3D" id="3.30.1370.10">
    <property type="entry name" value="K Homology domain, type 1"/>
    <property type="match status" value="1"/>
</dbReference>
<dbReference type="InParanoid" id="F6YCI4"/>
<dbReference type="GO" id="GO:0005634">
    <property type="term" value="C:nucleus"/>
    <property type="evidence" value="ECO:0000318"/>
    <property type="project" value="GO_Central"/>
</dbReference>
<dbReference type="InterPro" id="IPR004087">
    <property type="entry name" value="KH_dom"/>
</dbReference>
<dbReference type="PANTHER" id="PTHR13360">
    <property type="entry name" value="ACTIVATING SIGNAL COINTEGRATOR 1 COMPLEX SUBUNIT 1"/>
    <property type="match status" value="1"/>
</dbReference>
<dbReference type="RefSeq" id="XP_002129758.1">
    <property type="nucleotide sequence ID" value="XM_002129722.5"/>
</dbReference>
<dbReference type="GeneTree" id="ENSGT00390000018119"/>
<accession>A0A1W2WIR1</accession>
<reference evidence="3" key="2">
    <citation type="submission" date="2025-08" db="UniProtKB">
        <authorList>
            <consortium name="Ensembl"/>
        </authorList>
    </citation>
    <scope>IDENTIFICATION</scope>
</reference>